<name>A0ABQ9FGB5_TEGGR</name>
<gene>
    <name evidence="12" type="ORF">KUTeg_006353</name>
</gene>
<feature type="transmembrane region" description="Helical" evidence="10">
    <location>
        <begin position="239"/>
        <end position="257"/>
    </location>
</feature>
<evidence type="ECO:0000256" key="2">
    <source>
        <dbReference type="ARBA" id="ARBA00022692"/>
    </source>
</evidence>
<dbReference type="PRINTS" id="PR00237">
    <property type="entry name" value="GPCRRHODOPSN"/>
</dbReference>
<evidence type="ECO:0000313" key="13">
    <source>
        <dbReference type="Proteomes" id="UP001217089"/>
    </source>
</evidence>
<evidence type="ECO:0000256" key="7">
    <source>
        <dbReference type="ARBA" id="ARBA00023224"/>
    </source>
</evidence>
<feature type="transmembrane region" description="Helical" evidence="10">
    <location>
        <begin position="128"/>
        <end position="151"/>
    </location>
</feature>
<comment type="caution">
    <text evidence="12">The sequence shown here is derived from an EMBL/GenBank/DDBJ whole genome shotgun (WGS) entry which is preliminary data.</text>
</comment>
<keyword evidence="7 8" id="KW-0807">Transducer</keyword>
<keyword evidence="3 10" id="KW-1133">Transmembrane helix</keyword>
<dbReference type="PROSITE" id="PS50262">
    <property type="entry name" value="G_PROTEIN_RECEP_F1_2"/>
    <property type="match status" value="1"/>
</dbReference>
<dbReference type="InterPro" id="IPR000276">
    <property type="entry name" value="GPCR_Rhodpsn"/>
</dbReference>
<feature type="transmembrane region" description="Helical" evidence="10">
    <location>
        <begin position="211"/>
        <end position="227"/>
    </location>
</feature>
<evidence type="ECO:0000256" key="1">
    <source>
        <dbReference type="ARBA" id="ARBA00004141"/>
    </source>
</evidence>
<reference evidence="12 13" key="1">
    <citation type="submission" date="2022-12" db="EMBL/GenBank/DDBJ databases">
        <title>Chromosome-level genome of Tegillarca granosa.</title>
        <authorList>
            <person name="Kim J."/>
        </authorList>
    </citation>
    <scope>NUCLEOTIDE SEQUENCE [LARGE SCALE GENOMIC DNA]</scope>
    <source>
        <strain evidence="12">Teg-2019</strain>
        <tissue evidence="12">Adductor muscle</tissue>
    </source>
</reference>
<dbReference type="Gene3D" id="1.20.1070.10">
    <property type="entry name" value="Rhodopsin 7-helix transmembrane proteins"/>
    <property type="match status" value="1"/>
</dbReference>
<feature type="domain" description="G-protein coupled receptors family 1 profile" evidence="11">
    <location>
        <begin position="32"/>
        <end position="119"/>
    </location>
</feature>
<comment type="subcellular location">
    <subcellularLocation>
        <location evidence="1">Membrane</location>
        <topology evidence="1">Multi-pass membrane protein</topology>
    </subcellularLocation>
</comment>
<evidence type="ECO:0000313" key="12">
    <source>
        <dbReference type="EMBL" id="KAJ8316339.1"/>
    </source>
</evidence>
<dbReference type="EMBL" id="JARBDR010000328">
    <property type="protein sequence ID" value="KAJ8316339.1"/>
    <property type="molecule type" value="Genomic_DNA"/>
</dbReference>
<dbReference type="PANTHER" id="PTHR24240">
    <property type="entry name" value="OPSIN"/>
    <property type="match status" value="1"/>
</dbReference>
<evidence type="ECO:0000256" key="8">
    <source>
        <dbReference type="RuleBase" id="RU000688"/>
    </source>
</evidence>
<sequence>MSKNVSSEDFPKWAHYSFAFPYFIAVIVAIIINGMAIYVFIKRKQLRCSANIFVMCLCLTDLLMAGMAGPLVVFSAFAGKWLFHEGGCVYYAFIVCLMSYTNIGIVTAIAVDRYVVIVRGKRVTLQTAWWVVIGCIMHSFLWSVAPVLGWSSYTLEGMQTSCSINWQSTDVGDISLSIALLFWLWLLPIFHVHKNTVQKLQRRKPKEIEKDIVITSLMVIVSAWAALGDHRDIHQTLVTLPHLSVKFSMVINPIIYLKRNRQFKKAFLAEFPFLQRIKCFHSKVAPAEVQKDELELRQNPGRFQPRGPTLGSGSGTHFCVFEQSQFTSSEFEQVEVFKKRTNLELISEEDNQPVPSTSKFTNHKSGSMSSEVSQPNSREKTST</sequence>
<proteinExistence type="inferred from homology"/>
<feature type="transmembrane region" description="Helical" evidence="10">
    <location>
        <begin position="52"/>
        <end position="77"/>
    </location>
</feature>
<feature type="transmembrane region" description="Helical" evidence="10">
    <location>
        <begin position="20"/>
        <end position="40"/>
    </location>
</feature>
<evidence type="ECO:0000256" key="6">
    <source>
        <dbReference type="ARBA" id="ARBA00023170"/>
    </source>
</evidence>
<keyword evidence="5 10" id="KW-0472">Membrane</keyword>
<dbReference type="SMART" id="SM01381">
    <property type="entry name" value="7TM_GPCR_Srsx"/>
    <property type="match status" value="1"/>
</dbReference>
<evidence type="ECO:0000256" key="5">
    <source>
        <dbReference type="ARBA" id="ARBA00023136"/>
    </source>
</evidence>
<organism evidence="12 13">
    <name type="scientific">Tegillarca granosa</name>
    <name type="common">Malaysian cockle</name>
    <name type="synonym">Anadara granosa</name>
    <dbReference type="NCBI Taxonomy" id="220873"/>
    <lineage>
        <taxon>Eukaryota</taxon>
        <taxon>Metazoa</taxon>
        <taxon>Spiralia</taxon>
        <taxon>Lophotrochozoa</taxon>
        <taxon>Mollusca</taxon>
        <taxon>Bivalvia</taxon>
        <taxon>Autobranchia</taxon>
        <taxon>Pteriomorphia</taxon>
        <taxon>Arcoida</taxon>
        <taxon>Arcoidea</taxon>
        <taxon>Arcidae</taxon>
        <taxon>Tegillarca</taxon>
    </lineage>
</organism>
<evidence type="ECO:0000256" key="9">
    <source>
        <dbReference type="SAM" id="MobiDB-lite"/>
    </source>
</evidence>
<protein>
    <recommendedName>
        <fullName evidence="11">G-protein coupled receptors family 1 profile domain-containing protein</fullName>
    </recommendedName>
</protein>
<feature type="region of interest" description="Disordered" evidence="9">
    <location>
        <begin position="345"/>
        <end position="383"/>
    </location>
</feature>
<evidence type="ECO:0000256" key="10">
    <source>
        <dbReference type="SAM" id="Phobius"/>
    </source>
</evidence>
<keyword evidence="13" id="KW-1185">Reference proteome</keyword>
<feature type="transmembrane region" description="Helical" evidence="10">
    <location>
        <begin position="171"/>
        <end position="190"/>
    </location>
</feature>
<dbReference type="Proteomes" id="UP001217089">
    <property type="component" value="Unassembled WGS sequence"/>
</dbReference>
<evidence type="ECO:0000259" key="11">
    <source>
        <dbReference type="PROSITE" id="PS50262"/>
    </source>
</evidence>
<dbReference type="SUPFAM" id="SSF81321">
    <property type="entry name" value="Family A G protein-coupled receptor-like"/>
    <property type="match status" value="1"/>
</dbReference>
<accession>A0ABQ9FGB5</accession>
<dbReference type="PROSITE" id="PS00237">
    <property type="entry name" value="G_PROTEIN_RECEP_F1_1"/>
    <property type="match status" value="1"/>
</dbReference>
<evidence type="ECO:0000256" key="4">
    <source>
        <dbReference type="ARBA" id="ARBA00023040"/>
    </source>
</evidence>
<feature type="compositionally biased region" description="Polar residues" evidence="9">
    <location>
        <begin position="353"/>
        <end position="376"/>
    </location>
</feature>
<dbReference type="InterPro" id="IPR050125">
    <property type="entry name" value="GPCR_opsins"/>
</dbReference>
<keyword evidence="6 8" id="KW-0675">Receptor</keyword>
<dbReference type="InterPro" id="IPR017452">
    <property type="entry name" value="GPCR_Rhodpsn_7TM"/>
</dbReference>
<evidence type="ECO:0000256" key="3">
    <source>
        <dbReference type="ARBA" id="ARBA00022989"/>
    </source>
</evidence>
<comment type="similarity">
    <text evidence="8">Belongs to the G-protein coupled receptor 1 family.</text>
</comment>
<dbReference type="Pfam" id="PF00001">
    <property type="entry name" value="7tm_1"/>
    <property type="match status" value="1"/>
</dbReference>
<keyword evidence="4 8" id="KW-0297">G-protein coupled receptor</keyword>
<feature type="transmembrane region" description="Helical" evidence="10">
    <location>
        <begin position="89"/>
        <end position="116"/>
    </location>
</feature>
<keyword evidence="2 8" id="KW-0812">Transmembrane</keyword>